<sequence length="172" mass="19617">MLNTGLHNPNVRDRPPFERFVTMNRGINSGSDLPEEQLRNLFDSIKSEPFSIPEDDGGDLTHTFFNPDREGWLLKLGGRVKTWKRRWFILTDNCLYYFEFTTVSVWGGGARTRPATTRHYSPCHCKRVLGSFRGFSAPMRPFHRCGKPRGKEKGVGKGEPWLKVGFPGLGLC</sequence>
<dbReference type="PANTHER" id="PTHR10663:SF323">
    <property type="entry name" value="CYTOHESIN-4"/>
    <property type="match status" value="1"/>
</dbReference>
<dbReference type="PROSITE" id="PS50190">
    <property type="entry name" value="SEC7"/>
    <property type="match status" value="1"/>
</dbReference>
<dbReference type="AlphaFoldDB" id="Q8CFI1"/>
<dbReference type="UCSC" id="uc007wpv.2">
    <property type="organism name" value="mouse"/>
</dbReference>
<dbReference type="PeptideAtlas" id="Q8CFI1"/>
<dbReference type="SUPFAM" id="SSF50729">
    <property type="entry name" value="PH domain-like"/>
    <property type="match status" value="1"/>
</dbReference>
<dbReference type="InterPro" id="IPR000904">
    <property type="entry name" value="Sec7_dom"/>
</dbReference>
<accession>Q8CFI1</accession>
<dbReference type="InterPro" id="IPR023394">
    <property type="entry name" value="Sec7_C_sf"/>
</dbReference>
<evidence type="ECO:0000259" key="1">
    <source>
        <dbReference type="PROSITE" id="PS50003"/>
    </source>
</evidence>
<dbReference type="EMBL" id="BC039640">
    <property type="protein sequence ID" value="AAH39640.1"/>
    <property type="molecule type" value="mRNA"/>
</dbReference>
<dbReference type="GO" id="GO:0005085">
    <property type="term" value="F:guanyl-nucleotide exchange factor activity"/>
    <property type="evidence" value="ECO:0007669"/>
    <property type="project" value="InterPro"/>
</dbReference>
<feature type="domain" description="PH" evidence="1">
    <location>
        <begin position="66"/>
        <end position="99"/>
    </location>
</feature>
<dbReference type="GO" id="GO:0030054">
    <property type="term" value="C:cell junction"/>
    <property type="evidence" value="ECO:0007669"/>
    <property type="project" value="UniProtKB-ARBA"/>
</dbReference>
<name>Q8CFI1_MOUSE</name>
<dbReference type="GO" id="GO:0032012">
    <property type="term" value="P:regulation of ARF protein signal transduction"/>
    <property type="evidence" value="ECO:0007669"/>
    <property type="project" value="InterPro"/>
</dbReference>
<dbReference type="Pfam" id="PF01369">
    <property type="entry name" value="Sec7"/>
    <property type="match status" value="1"/>
</dbReference>
<feature type="domain" description="SEC7" evidence="2">
    <location>
        <begin position="1"/>
        <end position="48"/>
    </location>
</feature>
<dbReference type="InterPro" id="IPR001849">
    <property type="entry name" value="PH_domain"/>
</dbReference>
<dbReference type="Gene3D" id="2.30.29.30">
    <property type="entry name" value="Pleckstrin-homology domain (PH domain)/Phosphotyrosine-binding domain (PTB)"/>
    <property type="match status" value="1"/>
</dbReference>
<gene>
    <name evidence="3 4" type="primary">Cyth4</name>
    <name evidence="4" type="synonym">Pscd4</name>
</gene>
<evidence type="ECO:0000313" key="3">
    <source>
        <dbReference type="EMBL" id="AAH39640.1"/>
    </source>
</evidence>
<dbReference type="InterPro" id="IPR011993">
    <property type="entry name" value="PH-like_dom_sf"/>
</dbReference>
<protein>
    <submittedName>
        <fullName evidence="3">Cyth4 protein</fullName>
    </submittedName>
</protein>
<dbReference type="PROSITE" id="PS50003">
    <property type="entry name" value="PH_DOMAIN"/>
    <property type="match status" value="1"/>
</dbReference>
<evidence type="ECO:0000313" key="4">
    <source>
        <dbReference type="MGI" id="MGI:2441702"/>
    </source>
</evidence>
<dbReference type="Gene3D" id="1.10.1000.11">
    <property type="entry name" value="Arf Nucleotide-binding Site Opener,domain 2"/>
    <property type="match status" value="1"/>
</dbReference>
<dbReference type="PANTHER" id="PTHR10663">
    <property type="entry name" value="GUANYL-NUCLEOTIDE EXCHANGE FACTOR"/>
    <property type="match status" value="1"/>
</dbReference>
<dbReference type="Pfam" id="PF00169">
    <property type="entry name" value="PH"/>
    <property type="match status" value="1"/>
</dbReference>
<dbReference type="MGI" id="MGI:2441702">
    <property type="gene designation" value="Cyth4"/>
</dbReference>
<dbReference type="AGR" id="MGI:2441702"/>
<organism evidence="3">
    <name type="scientific">Mus musculus</name>
    <name type="common">Mouse</name>
    <dbReference type="NCBI Taxonomy" id="10090"/>
    <lineage>
        <taxon>Eukaryota</taxon>
        <taxon>Metazoa</taxon>
        <taxon>Chordata</taxon>
        <taxon>Craniata</taxon>
        <taxon>Vertebrata</taxon>
        <taxon>Euteleostomi</taxon>
        <taxon>Mammalia</taxon>
        <taxon>Eutheria</taxon>
        <taxon>Euarchontoglires</taxon>
        <taxon>Glires</taxon>
        <taxon>Rodentia</taxon>
        <taxon>Myomorpha</taxon>
        <taxon>Muroidea</taxon>
        <taxon>Muridae</taxon>
        <taxon>Murinae</taxon>
        <taxon>Mus</taxon>
        <taxon>Mus</taxon>
    </lineage>
</organism>
<reference evidence="3" key="1">
    <citation type="journal article" date="2004" name="Genome Res.">
        <title>The status, quality, and expansion of the NIH full-length cDNA project: the Mammalian Gene Collection (MGC).</title>
        <authorList>
            <consortium name="The MGC Project Team"/>
            <person name="Gerhard D.S."/>
            <person name="Wagner L."/>
            <person name="Feingold E.A."/>
            <person name="Shenmen C.M."/>
            <person name="Grouse L.H."/>
            <person name="Schuler G."/>
            <person name="Klein S.L."/>
            <person name="Old S."/>
            <person name="Rasooly R."/>
            <person name="Good P."/>
            <person name="Guyer M."/>
            <person name="Peck A.M."/>
            <person name="Derge J.G."/>
            <person name="Lipman D."/>
            <person name="Collins F.S."/>
            <person name="Jang W."/>
            <person name="Sherry S."/>
            <person name="Feolo M."/>
            <person name="Misquitta L."/>
            <person name="Lee E."/>
            <person name="Rotmistrovsky K."/>
            <person name="Greenhut S.F."/>
            <person name="Schaefer C.F."/>
            <person name="Buetow K."/>
            <person name="Bonner T.I."/>
            <person name="Haussler D."/>
            <person name="Kent J."/>
            <person name="Kiekhaus M."/>
            <person name="Furey T."/>
            <person name="Brent M."/>
            <person name="Prange C."/>
            <person name="Schreiber K."/>
            <person name="Shapiro N."/>
            <person name="Bhat N.K."/>
            <person name="Hopkins R.F."/>
            <person name="Hsie F."/>
            <person name="Driscoll T."/>
            <person name="Soares M.B."/>
            <person name="Casavant T.L."/>
            <person name="Scheetz T.E."/>
            <person name="Brown-stein M.J."/>
            <person name="Usdin T.B."/>
            <person name="Toshiyuki S."/>
            <person name="Carninci P."/>
            <person name="Piao Y."/>
            <person name="Dudekula D.B."/>
            <person name="Ko M.S."/>
            <person name="Kawakami K."/>
            <person name="Suzuki Y."/>
            <person name="Sugano S."/>
            <person name="Gruber C.E."/>
            <person name="Smith M.R."/>
            <person name="Simmons B."/>
            <person name="Moore T."/>
            <person name="Waterman R."/>
            <person name="Johnson S.L."/>
            <person name="Ruan Y."/>
            <person name="Wei C.L."/>
            <person name="Mathavan S."/>
            <person name="Gunaratne P.H."/>
            <person name="Wu J."/>
            <person name="Garcia A.M."/>
            <person name="Hulyk S.W."/>
            <person name="Fuh E."/>
            <person name="Yuan Y."/>
            <person name="Sneed A."/>
            <person name="Kowis C."/>
            <person name="Hodgson A."/>
            <person name="Muzny D.M."/>
            <person name="McPherson J."/>
            <person name="Gibbs R.A."/>
            <person name="Fahey J."/>
            <person name="Helton E."/>
            <person name="Ketteman M."/>
            <person name="Madan A."/>
            <person name="Rodrigues S."/>
            <person name="Sanchez A."/>
            <person name="Whiting M."/>
            <person name="Madari A."/>
            <person name="Young A.C."/>
            <person name="Wetherby K.D."/>
            <person name="Granite S.J."/>
            <person name="Kwong P.N."/>
            <person name="Brinkley C.P."/>
            <person name="Pearson R.L."/>
            <person name="Bouffard G.G."/>
            <person name="Blakesly R.W."/>
            <person name="Green E.D."/>
            <person name="Dickson M.C."/>
            <person name="Rodriguez A.C."/>
            <person name="Grimwood J."/>
            <person name="Schmutz J."/>
            <person name="Myers R.M."/>
            <person name="Butterfield Y.S."/>
            <person name="Griffith M."/>
            <person name="Griffith O.L."/>
            <person name="Krzywinski M.I."/>
            <person name="Liao N."/>
            <person name="Morin R."/>
            <person name="Morrin R."/>
            <person name="Palmquist D."/>
            <person name="Petrescu A.S."/>
            <person name="Skalska U."/>
            <person name="Smailus D.E."/>
            <person name="Stott J.M."/>
            <person name="Schnerch A."/>
            <person name="Schein J.E."/>
            <person name="Jones S.J."/>
            <person name="Holt R.A."/>
            <person name="Baross A."/>
            <person name="Marra M.A."/>
            <person name="Clifton S."/>
            <person name="Makowski K.A."/>
            <person name="Bosak S."/>
            <person name="Malek J."/>
        </authorList>
    </citation>
    <scope>NUCLEOTIDE SEQUENCE [LARGE SCALE MRNA]</scope>
    <source>
        <strain evidence="3">Mix FVB/N</strain>
        <tissue evidence="3">Mammary tumor. WAP-TGF alpha model. 7 months old</tissue>
    </source>
</reference>
<evidence type="ECO:0000259" key="2">
    <source>
        <dbReference type="PROSITE" id="PS50190"/>
    </source>
</evidence>
<proteinExistence type="evidence at transcript level"/>